<dbReference type="PANTHER" id="PTHR33841">
    <property type="entry name" value="DNA METHYLTRANSFERASE YEEA-RELATED"/>
    <property type="match status" value="1"/>
</dbReference>
<sequence length="764" mass="86412">MCFESKPLMDVNKALLSDLKRLLRRLETDLRQRAEATDDNPMHEALQREYGAAQDAQRTREAFETWREGVLTQAGVAWLLGCVFVRFLEDNGLVEPALIAGPGQRGRQARERQSEYDRQNPLAGDRGYLYDVFHTVRQLPAMAGLFDLDHNPLWAYEISTDAAKALIEFWRQIDPETGELVHDFTDCEWNTRFLGDLYQDLSDAARNRYALLQTPEFVESFILDRTLEPALEEFGLHDVRLIDPTCGSGHFLLGTFHRLLDKWRRIAPAVVERELVQRALDAVYGVDVNPFAVTITRFRLLIAALLASGIRKLSEAPGFRLQVTVGDSLLQGPEGMQHVYGTENLAELNRILGQRYHAVVGNPPYITVKDKALSQLYRDRYKTCHRQYSLGVPFTERFFQLANEGEDGQRAGYVGMITANSFMKREFGKKLIETFFPRIDLTHVIDTSGVKGIPGHNTPTVILFGRNRRPIGREVRAVLGIRGEPSTPVEPSQGLVWQSIIEQIDMETWQNEFVSITNMPRETFAKHPWSLDGGGAASLRTLLEVGAESTLYDIGADIGFLVITGEDNCLILESDVAHRHGLTHIMPVSIGEVIRNWDCSTNLFTLWPNSDSGEHLPYNDISDILNFLWPYRTSLKNRKAFGIPVEEKGLSWWALRELYTQRLRPPLTITFAFVATHNHFVFNRGDKVFNRTAPIIKLPSETTEESHLALIGLLNSSTACFWGRQVFFPKGGFSAGKWEEPHSIGFSGSEVQCRTDNLLKSGFA</sequence>
<evidence type="ECO:0000256" key="2">
    <source>
        <dbReference type="ARBA" id="ARBA00022603"/>
    </source>
</evidence>
<protein>
    <recommendedName>
        <fullName evidence="1">site-specific DNA-methyltransferase (adenine-specific)</fullName>
        <ecNumber evidence="1">2.1.1.72</ecNumber>
    </recommendedName>
</protein>
<dbReference type="GO" id="GO:0032259">
    <property type="term" value="P:methylation"/>
    <property type="evidence" value="ECO:0007669"/>
    <property type="project" value="UniProtKB-KW"/>
</dbReference>
<proteinExistence type="predicted"/>
<dbReference type="HOGENOM" id="CLU_365451_0_0_7"/>
<dbReference type="GO" id="GO:0009007">
    <property type="term" value="F:site-specific DNA-methyltransferase (adenine-specific) activity"/>
    <property type="evidence" value="ECO:0007669"/>
    <property type="project" value="UniProtKB-EC"/>
</dbReference>
<evidence type="ECO:0000256" key="1">
    <source>
        <dbReference type="ARBA" id="ARBA00011900"/>
    </source>
</evidence>
<name>W4M5P9_9BACT</name>
<dbReference type="Gene3D" id="3.40.50.150">
    <property type="entry name" value="Vaccinia Virus protein VP39"/>
    <property type="match status" value="1"/>
</dbReference>
<gene>
    <name evidence="7" type="ORF">ETSY2_25820</name>
</gene>
<feature type="non-terminal residue" evidence="7">
    <location>
        <position position="764"/>
    </location>
</feature>
<accession>W4M5P9</accession>
<dbReference type="NCBIfam" id="NF033451">
    <property type="entry name" value="BREX_2_MTaseX"/>
    <property type="match status" value="1"/>
</dbReference>
<comment type="caution">
    <text evidence="7">The sequence shown here is derived from an EMBL/GenBank/DDBJ whole genome shotgun (WGS) entry which is preliminary data.</text>
</comment>
<evidence type="ECO:0000313" key="8">
    <source>
        <dbReference type="Proteomes" id="UP000019140"/>
    </source>
</evidence>
<organism evidence="7 8">
    <name type="scientific">Candidatus Entotheonella gemina</name>
    <dbReference type="NCBI Taxonomy" id="1429439"/>
    <lineage>
        <taxon>Bacteria</taxon>
        <taxon>Pseudomonadati</taxon>
        <taxon>Nitrospinota/Tectimicrobiota group</taxon>
        <taxon>Candidatus Tectimicrobiota</taxon>
        <taxon>Candidatus Entotheonellia</taxon>
        <taxon>Candidatus Entotheonellales</taxon>
        <taxon>Candidatus Entotheonellaceae</taxon>
        <taxon>Candidatus Entotheonella</taxon>
    </lineage>
</organism>
<dbReference type="InterPro" id="IPR011639">
    <property type="entry name" value="MethylTrfase_TaqI-like_dom"/>
</dbReference>
<dbReference type="Proteomes" id="UP000019140">
    <property type="component" value="Unassembled WGS sequence"/>
</dbReference>
<dbReference type="EC" id="2.1.1.72" evidence="1"/>
<feature type="domain" description="Type II methyltransferase M.TaqI-like" evidence="6">
    <location>
        <begin position="283"/>
        <end position="447"/>
    </location>
</feature>
<evidence type="ECO:0000256" key="3">
    <source>
        <dbReference type="ARBA" id="ARBA00022679"/>
    </source>
</evidence>
<evidence type="ECO:0000256" key="5">
    <source>
        <dbReference type="ARBA" id="ARBA00047942"/>
    </source>
</evidence>
<keyword evidence="8" id="KW-1185">Reference proteome</keyword>
<dbReference type="SUPFAM" id="SSF53335">
    <property type="entry name" value="S-adenosyl-L-methionine-dependent methyltransferases"/>
    <property type="match status" value="1"/>
</dbReference>
<dbReference type="PANTHER" id="PTHR33841:SF1">
    <property type="entry name" value="DNA METHYLTRANSFERASE A"/>
    <property type="match status" value="1"/>
</dbReference>
<dbReference type="GO" id="GO:0006304">
    <property type="term" value="P:DNA modification"/>
    <property type="evidence" value="ECO:0007669"/>
    <property type="project" value="InterPro"/>
</dbReference>
<evidence type="ECO:0000259" key="6">
    <source>
        <dbReference type="Pfam" id="PF07669"/>
    </source>
</evidence>
<dbReference type="InterPro" id="IPR002052">
    <property type="entry name" value="DNA_methylase_N6_adenine_CS"/>
</dbReference>
<reference evidence="7 8" key="1">
    <citation type="journal article" date="2014" name="Nature">
        <title>An environmental bacterial taxon with a large and distinct metabolic repertoire.</title>
        <authorList>
            <person name="Wilson M.C."/>
            <person name="Mori T."/>
            <person name="Ruckert C."/>
            <person name="Uria A.R."/>
            <person name="Helf M.J."/>
            <person name="Takada K."/>
            <person name="Gernert C."/>
            <person name="Steffens U.A."/>
            <person name="Heycke N."/>
            <person name="Schmitt S."/>
            <person name="Rinke C."/>
            <person name="Helfrich E.J."/>
            <person name="Brachmann A.O."/>
            <person name="Gurgui C."/>
            <person name="Wakimoto T."/>
            <person name="Kracht M."/>
            <person name="Crusemann M."/>
            <person name="Hentschel U."/>
            <person name="Abe I."/>
            <person name="Matsunaga S."/>
            <person name="Kalinowski J."/>
            <person name="Takeyama H."/>
            <person name="Piel J."/>
        </authorList>
    </citation>
    <scope>NUCLEOTIDE SEQUENCE [LARGE SCALE GENOMIC DNA]</scope>
    <source>
        <strain evidence="8">TSY2</strain>
    </source>
</reference>
<comment type="catalytic activity">
    <reaction evidence="5">
        <text>a 2'-deoxyadenosine in DNA + S-adenosyl-L-methionine = an N(6)-methyl-2'-deoxyadenosine in DNA + S-adenosyl-L-homocysteine + H(+)</text>
        <dbReference type="Rhea" id="RHEA:15197"/>
        <dbReference type="Rhea" id="RHEA-COMP:12418"/>
        <dbReference type="Rhea" id="RHEA-COMP:12419"/>
        <dbReference type="ChEBI" id="CHEBI:15378"/>
        <dbReference type="ChEBI" id="CHEBI:57856"/>
        <dbReference type="ChEBI" id="CHEBI:59789"/>
        <dbReference type="ChEBI" id="CHEBI:90615"/>
        <dbReference type="ChEBI" id="CHEBI:90616"/>
        <dbReference type="EC" id="2.1.1.72"/>
    </reaction>
</comment>
<evidence type="ECO:0000313" key="7">
    <source>
        <dbReference type="EMBL" id="ETX04952.1"/>
    </source>
</evidence>
<dbReference type="InterPro" id="IPR029063">
    <property type="entry name" value="SAM-dependent_MTases_sf"/>
</dbReference>
<dbReference type="GO" id="GO:0003676">
    <property type="term" value="F:nucleic acid binding"/>
    <property type="evidence" value="ECO:0007669"/>
    <property type="project" value="InterPro"/>
</dbReference>
<evidence type="ECO:0000256" key="4">
    <source>
        <dbReference type="ARBA" id="ARBA00022691"/>
    </source>
</evidence>
<keyword evidence="3" id="KW-0808">Transferase</keyword>
<dbReference type="Pfam" id="PF07669">
    <property type="entry name" value="Eco57I"/>
    <property type="match status" value="1"/>
</dbReference>
<dbReference type="EMBL" id="AZHX01001079">
    <property type="protein sequence ID" value="ETX04952.1"/>
    <property type="molecule type" value="Genomic_DNA"/>
</dbReference>
<keyword evidence="2" id="KW-0489">Methyltransferase</keyword>
<dbReference type="PRINTS" id="PR00507">
    <property type="entry name" value="N12N6MTFRASE"/>
</dbReference>
<keyword evidence="4" id="KW-0949">S-adenosyl-L-methionine</keyword>
<dbReference type="PROSITE" id="PS00092">
    <property type="entry name" value="N6_MTASE"/>
    <property type="match status" value="1"/>
</dbReference>
<dbReference type="InterPro" id="IPR050953">
    <property type="entry name" value="N4_N6_ade-DNA_methylase"/>
</dbReference>
<dbReference type="AlphaFoldDB" id="W4M5P9"/>